<keyword evidence="1" id="KW-0812">Transmembrane</keyword>
<accession>A0A7D5KMB2</accession>
<dbReference type="Proteomes" id="UP000509750">
    <property type="component" value="Chromosome"/>
</dbReference>
<reference evidence="3 4" key="1">
    <citation type="submission" date="2020-07" db="EMBL/GenBank/DDBJ databases">
        <title>Gai3-2, isolated from salt lake.</title>
        <authorList>
            <person name="Cui H."/>
            <person name="Shi X."/>
        </authorList>
    </citation>
    <scope>NUCLEOTIDE SEQUENCE [LARGE SCALE GENOMIC DNA]</scope>
    <source>
        <strain evidence="3 4">Gai3-2</strain>
    </source>
</reference>
<dbReference type="RefSeq" id="WP_179169750.1">
    <property type="nucleotide sequence ID" value="NZ_CP058529.1"/>
</dbReference>
<dbReference type="GeneID" id="56029510"/>
<organism evidence="3 4">
    <name type="scientific">Halorarum halophilum</name>
    <dbReference type="NCBI Taxonomy" id="2743090"/>
    <lineage>
        <taxon>Archaea</taxon>
        <taxon>Methanobacteriati</taxon>
        <taxon>Methanobacteriota</taxon>
        <taxon>Stenosarchaea group</taxon>
        <taxon>Halobacteria</taxon>
        <taxon>Halobacteriales</taxon>
        <taxon>Haloferacaceae</taxon>
        <taxon>Halorarum</taxon>
    </lineage>
</organism>
<feature type="transmembrane region" description="Helical" evidence="1">
    <location>
        <begin position="35"/>
        <end position="53"/>
    </location>
</feature>
<dbReference type="AlphaFoldDB" id="A0A7D5KMB2"/>
<evidence type="ECO:0000313" key="4">
    <source>
        <dbReference type="Proteomes" id="UP000509750"/>
    </source>
</evidence>
<dbReference type="OrthoDB" id="270420at2157"/>
<feature type="domain" description="YdbS-like PH" evidence="2">
    <location>
        <begin position="132"/>
        <end position="205"/>
    </location>
</feature>
<evidence type="ECO:0000259" key="2">
    <source>
        <dbReference type="Pfam" id="PF03703"/>
    </source>
</evidence>
<keyword evidence="1" id="KW-1133">Transmembrane helix</keyword>
<keyword evidence="4" id="KW-1185">Reference proteome</keyword>
<dbReference type="Pfam" id="PF03703">
    <property type="entry name" value="bPH_2"/>
    <property type="match status" value="1"/>
</dbReference>
<keyword evidence="1" id="KW-0472">Membrane</keyword>
<gene>
    <name evidence="3" type="ORF">HUG10_11715</name>
</gene>
<feature type="transmembrane region" description="Helical" evidence="1">
    <location>
        <begin position="12"/>
        <end position="29"/>
    </location>
</feature>
<proteinExistence type="predicted"/>
<name>A0A7D5KMB2_9EURY</name>
<dbReference type="InterPro" id="IPR005182">
    <property type="entry name" value="YdbS-like_PH"/>
</dbReference>
<feature type="transmembrane region" description="Helical" evidence="1">
    <location>
        <begin position="80"/>
        <end position="99"/>
    </location>
</feature>
<protein>
    <submittedName>
        <fullName evidence="3">PH domain-containing protein</fullName>
    </submittedName>
</protein>
<dbReference type="EMBL" id="CP058529">
    <property type="protein sequence ID" value="QLG28175.1"/>
    <property type="molecule type" value="Genomic_DNA"/>
</dbReference>
<feature type="transmembrane region" description="Helical" evidence="1">
    <location>
        <begin position="105"/>
        <end position="127"/>
    </location>
</feature>
<dbReference type="KEGG" id="halg:HUG10_11715"/>
<evidence type="ECO:0000313" key="3">
    <source>
        <dbReference type="EMBL" id="QLG28175.1"/>
    </source>
</evidence>
<evidence type="ECO:0000256" key="1">
    <source>
        <dbReference type="SAM" id="Phobius"/>
    </source>
</evidence>
<sequence>MVRNNPQRWSTILGTPFVIAGLWLYFGQSQYPTNVGIPFLFFGIFIAAIGVYVQRVSPEPPSLQDNEEIVATRHPTQRVAVVKVVVGFPLLIATVYLLYFTQVPYIYPTISLVTGLFFFSTGLYTYWSNQLTSYYVTTERIIKEYRFLALRREELPLRKVRGVQERKTVTETLVGLGNVRVASGGGRSLEIVMRNMGNPEQFAAEIRKSMAGK</sequence>